<evidence type="ECO:0000256" key="2">
    <source>
        <dbReference type="ARBA" id="ARBA00022603"/>
    </source>
</evidence>
<evidence type="ECO:0000313" key="10">
    <source>
        <dbReference type="Proteomes" id="UP000033457"/>
    </source>
</evidence>
<proteinExistence type="inferred from homology"/>
<dbReference type="KEGG" id="cku:UL82_06060"/>
<dbReference type="GO" id="GO:0003676">
    <property type="term" value="F:nucleic acid binding"/>
    <property type="evidence" value="ECO:0007669"/>
    <property type="project" value="InterPro"/>
</dbReference>
<feature type="domain" description="DUF7782" evidence="7">
    <location>
        <begin position="385"/>
        <end position="503"/>
    </location>
</feature>
<dbReference type="InterPro" id="IPR052190">
    <property type="entry name" value="Euk-Arch_PrmC-MTase"/>
</dbReference>
<dbReference type="PANTHER" id="PTHR45875">
    <property type="entry name" value="METHYLTRANSFERASE N6AMT1"/>
    <property type="match status" value="1"/>
</dbReference>
<evidence type="ECO:0000256" key="1">
    <source>
        <dbReference type="ARBA" id="ARBA00006149"/>
    </source>
</evidence>
<evidence type="ECO:0000313" key="9">
    <source>
        <dbReference type="EMBL" id="VEH08655.1"/>
    </source>
</evidence>
<dbReference type="OrthoDB" id="129465at2"/>
<dbReference type="GO" id="GO:0008276">
    <property type="term" value="F:protein methyltransferase activity"/>
    <property type="evidence" value="ECO:0007669"/>
    <property type="project" value="TreeGrafter"/>
</dbReference>
<reference evidence="9 11" key="2">
    <citation type="submission" date="2018-12" db="EMBL/GenBank/DDBJ databases">
        <authorList>
            <consortium name="Pathogen Informatics"/>
        </authorList>
    </citation>
    <scope>NUCLEOTIDE SEQUENCE [LARGE SCALE GENOMIC DNA]</scope>
    <source>
        <strain evidence="9 11">NCTC949</strain>
    </source>
</reference>
<evidence type="ECO:0000259" key="7">
    <source>
        <dbReference type="Pfam" id="PF25004"/>
    </source>
</evidence>
<feature type="domain" description="Methyltransferase small" evidence="5">
    <location>
        <begin position="146"/>
        <end position="236"/>
    </location>
</feature>
<keyword evidence="3 8" id="KW-0808">Transferase</keyword>
<evidence type="ECO:0000259" key="6">
    <source>
        <dbReference type="Pfam" id="PF23186"/>
    </source>
</evidence>
<comment type="similarity">
    <text evidence="1">Belongs to the eukaryotic/archaeal PrmC-related family.</text>
</comment>
<accession>A0A0F6R239</accession>
<dbReference type="EMBL" id="CP011312">
    <property type="protein sequence ID" value="AKE41378.1"/>
    <property type="molecule type" value="Genomic_DNA"/>
</dbReference>
<dbReference type="SUPFAM" id="SSF53335">
    <property type="entry name" value="S-adenosyl-L-methionine-dependent methyltransferases"/>
    <property type="match status" value="1"/>
</dbReference>
<dbReference type="InterPro" id="IPR029063">
    <property type="entry name" value="SAM-dependent_MTases_sf"/>
</dbReference>
<dbReference type="InterPro" id="IPR002052">
    <property type="entry name" value="DNA_methylase_N6_adenine_CS"/>
</dbReference>
<evidence type="ECO:0000256" key="3">
    <source>
        <dbReference type="ARBA" id="ARBA00022679"/>
    </source>
</evidence>
<dbReference type="GO" id="GO:0052914">
    <property type="term" value="F:16S rRNA (guanine(1207)-N(2))-methyltransferase activity"/>
    <property type="evidence" value="ECO:0007669"/>
    <property type="project" value="UniProtKB-EC"/>
</dbReference>
<dbReference type="CDD" id="cd02440">
    <property type="entry name" value="AdoMet_MTases"/>
    <property type="match status" value="1"/>
</dbReference>
<dbReference type="PANTHER" id="PTHR45875:SF1">
    <property type="entry name" value="METHYLTRANSFERASE N6AMT1"/>
    <property type="match status" value="1"/>
</dbReference>
<evidence type="ECO:0000256" key="4">
    <source>
        <dbReference type="ARBA" id="ARBA00022691"/>
    </source>
</evidence>
<organism evidence="8 10">
    <name type="scientific">Corynebacterium kutscheri</name>
    <dbReference type="NCBI Taxonomy" id="35755"/>
    <lineage>
        <taxon>Bacteria</taxon>
        <taxon>Bacillati</taxon>
        <taxon>Actinomycetota</taxon>
        <taxon>Actinomycetes</taxon>
        <taxon>Mycobacteriales</taxon>
        <taxon>Corynebacteriaceae</taxon>
        <taxon>Corynebacterium</taxon>
    </lineage>
</organism>
<evidence type="ECO:0000259" key="5">
    <source>
        <dbReference type="Pfam" id="PF05175"/>
    </source>
</evidence>
<feature type="domain" description="DUF7059" evidence="6">
    <location>
        <begin position="19"/>
        <end position="94"/>
    </location>
</feature>
<dbReference type="InterPro" id="IPR007848">
    <property type="entry name" value="Small_mtfrase_dom"/>
</dbReference>
<dbReference type="Proteomes" id="UP000271380">
    <property type="component" value="Chromosome"/>
</dbReference>
<dbReference type="Pfam" id="PF25004">
    <property type="entry name" value="DUF7782"/>
    <property type="match status" value="1"/>
</dbReference>
<dbReference type="PROSITE" id="PS00092">
    <property type="entry name" value="N6_MTASE"/>
    <property type="match status" value="1"/>
</dbReference>
<dbReference type="Pfam" id="PF23186">
    <property type="entry name" value="DUF7059"/>
    <property type="match status" value="1"/>
</dbReference>
<sequence>MRSLLTPLAPRLVEVFKSVDFTPAGVSAALGSAAQAALYRGEPQAVLHALAHRKNDPIAILIQAFLLHRPVSQPDLAAVLSTELFDDLSTAKILIEDIVTSGFYASIDIRPHVFADTNRWVFSDMDASMIAGHIPGANHVLGVGAASLSLINTTPSSPVYDVLDLGTGSGVQLLGQAHCAQRFTATDVHPRALELAEATFAGADMEVELLAGSWFEPVAGRSFQRIISNPPFVVGPPEINHVYRDSGLDLDGATELVVSQVSDYLSVDGSAHILGAWVHRNNESWQQRVASWLPSHGVAAWILQRDLADPMHYVGTWLRDESIDPRSAEGQLKTEHWLRHFDQAEVTHIGFGYIAIQKIDESLPSEVLAEELTQPIDEPLGNEIEEYFLRTHWLRTITAEEILATQFLLRPGVAKEDVQLTNTAESMGFSPTALRLHRTDGPRFSHDIDTHLLAIIQGLHPQGLSLGEVADLYALSKGLNEDALKKAVVVPVVDLIRHGFILPSEITNL</sequence>
<keyword evidence="2 8" id="KW-0489">Methyltransferase</keyword>
<dbReference type="InterPro" id="IPR055487">
    <property type="entry name" value="DUF7059"/>
</dbReference>
<keyword evidence="10" id="KW-1185">Reference proteome</keyword>
<dbReference type="EMBL" id="LR134377">
    <property type="protein sequence ID" value="VEH08655.1"/>
    <property type="molecule type" value="Genomic_DNA"/>
</dbReference>
<evidence type="ECO:0000313" key="8">
    <source>
        <dbReference type="EMBL" id="AKE41378.1"/>
    </source>
</evidence>
<dbReference type="HOGENOM" id="CLU_022532_1_0_11"/>
<dbReference type="InterPro" id="IPR056684">
    <property type="entry name" value="DUF7782"/>
</dbReference>
<reference evidence="8 10" key="1">
    <citation type="journal article" date="2015" name="Genome Announc.">
        <title>Complete Genome Sequence of Corynebacterium kutscheri DSM 20755, a Corynebacterial Type Strain with Remarkably Low G+C Content of Chromosomal DNA.</title>
        <authorList>
            <person name="Ruckert C."/>
            <person name="Albersmeier A."/>
            <person name="Winkler A."/>
            <person name="Tauch A."/>
        </authorList>
    </citation>
    <scope>NUCLEOTIDE SEQUENCE [LARGE SCALE GENOMIC DNA]</scope>
    <source>
        <strain evidence="8 10">DSM 20755</strain>
    </source>
</reference>
<dbReference type="Gene3D" id="3.40.50.150">
    <property type="entry name" value="Vaccinia Virus protein VP39"/>
    <property type="match status" value="1"/>
</dbReference>
<dbReference type="STRING" id="35755.UL82_06060"/>
<keyword evidence="4" id="KW-0949">S-adenosyl-L-methionine</keyword>
<name>A0A0F6R239_9CORY</name>
<dbReference type="AlphaFoldDB" id="A0A0F6R239"/>
<dbReference type="Proteomes" id="UP000033457">
    <property type="component" value="Chromosome"/>
</dbReference>
<dbReference type="Pfam" id="PF05175">
    <property type="entry name" value="MTS"/>
    <property type="match status" value="1"/>
</dbReference>
<protein>
    <submittedName>
        <fullName evidence="8 9">Transferase</fullName>
        <ecNumber evidence="9">2.1.1.172</ecNumber>
    </submittedName>
</protein>
<dbReference type="EC" id="2.1.1.172" evidence="9"/>
<gene>
    <name evidence="9" type="primary">rsmC</name>
    <name evidence="9" type="ORF">NCTC949_01777</name>
    <name evidence="8" type="ORF">UL82_06060</name>
</gene>
<evidence type="ECO:0000313" key="11">
    <source>
        <dbReference type="Proteomes" id="UP000271380"/>
    </source>
</evidence>
<dbReference type="GO" id="GO:0035657">
    <property type="term" value="C:eRF1 methyltransferase complex"/>
    <property type="evidence" value="ECO:0007669"/>
    <property type="project" value="TreeGrafter"/>
</dbReference>
<dbReference type="RefSeq" id="WP_046439632.1">
    <property type="nucleotide sequence ID" value="NZ_CP011312.1"/>
</dbReference>